<organism evidence="2 3">
    <name type="scientific">Vitis vinifera</name>
    <name type="common">Grape</name>
    <dbReference type="NCBI Taxonomy" id="29760"/>
    <lineage>
        <taxon>Eukaryota</taxon>
        <taxon>Viridiplantae</taxon>
        <taxon>Streptophyta</taxon>
        <taxon>Embryophyta</taxon>
        <taxon>Tracheophyta</taxon>
        <taxon>Spermatophyta</taxon>
        <taxon>Magnoliopsida</taxon>
        <taxon>eudicotyledons</taxon>
        <taxon>Gunneridae</taxon>
        <taxon>Pentapetalae</taxon>
        <taxon>rosids</taxon>
        <taxon>Vitales</taxon>
        <taxon>Vitaceae</taxon>
        <taxon>Viteae</taxon>
        <taxon>Vitis</taxon>
    </lineage>
</organism>
<feature type="region of interest" description="Disordered" evidence="1">
    <location>
        <begin position="314"/>
        <end position="355"/>
    </location>
</feature>
<dbReference type="GO" id="GO:0005634">
    <property type="term" value="C:nucleus"/>
    <property type="evidence" value="ECO:0000318"/>
    <property type="project" value="GO_Central"/>
</dbReference>
<accession>F6H9M0</accession>
<feature type="compositionally biased region" description="Basic and acidic residues" evidence="1">
    <location>
        <begin position="169"/>
        <end position="181"/>
    </location>
</feature>
<reference evidence="3" key="1">
    <citation type="journal article" date="2007" name="Nature">
        <title>The grapevine genome sequence suggests ancestral hexaploidization in major angiosperm phyla.</title>
        <authorList>
            <consortium name="The French-Italian Public Consortium for Grapevine Genome Characterization."/>
            <person name="Jaillon O."/>
            <person name="Aury J.-M."/>
            <person name="Noel B."/>
            <person name="Policriti A."/>
            <person name="Clepet C."/>
            <person name="Casagrande A."/>
            <person name="Choisne N."/>
            <person name="Aubourg S."/>
            <person name="Vitulo N."/>
            <person name="Jubin C."/>
            <person name="Vezzi A."/>
            <person name="Legeai F."/>
            <person name="Hugueney P."/>
            <person name="Dasilva C."/>
            <person name="Horner D."/>
            <person name="Mica E."/>
            <person name="Jublot D."/>
            <person name="Poulain J."/>
            <person name="Bruyere C."/>
            <person name="Billault A."/>
            <person name="Segurens B."/>
            <person name="Gouyvenoux M."/>
            <person name="Ugarte E."/>
            <person name="Cattonaro F."/>
            <person name="Anthouard V."/>
            <person name="Vico V."/>
            <person name="Del Fabbro C."/>
            <person name="Alaux M."/>
            <person name="Di Gaspero G."/>
            <person name="Dumas V."/>
            <person name="Felice N."/>
            <person name="Paillard S."/>
            <person name="Juman I."/>
            <person name="Moroldo M."/>
            <person name="Scalabrin S."/>
            <person name="Canaguier A."/>
            <person name="Le Clainche I."/>
            <person name="Malacrida G."/>
            <person name="Durand E."/>
            <person name="Pesole G."/>
            <person name="Laucou V."/>
            <person name="Chatelet P."/>
            <person name="Merdinoglu D."/>
            <person name="Delledonne M."/>
            <person name="Pezzotti M."/>
            <person name="Lecharny A."/>
            <person name="Scarpelli C."/>
            <person name="Artiguenave F."/>
            <person name="Pe M.E."/>
            <person name="Valle G."/>
            <person name="Morgante M."/>
            <person name="Caboche M."/>
            <person name="Adam-Blondon A.-F."/>
            <person name="Weissenbach J."/>
            <person name="Quetier F."/>
            <person name="Wincker P."/>
        </authorList>
    </citation>
    <scope>NUCLEOTIDE SEQUENCE [LARGE SCALE GENOMIC DNA]</scope>
    <source>
        <strain evidence="3">cv. Pinot noir / PN40024</strain>
    </source>
</reference>
<keyword evidence="3" id="KW-1185">Reference proteome</keyword>
<dbReference type="GO" id="GO:0000978">
    <property type="term" value="F:RNA polymerase II cis-regulatory region sequence-specific DNA binding"/>
    <property type="evidence" value="ECO:0000318"/>
    <property type="project" value="GO_Central"/>
</dbReference>
<feature type="compositionally biased region" description="Acidic residues" evidence="1">
    <location>
        <begin position="279"/>
        <end position="291"/>
    </location>
</feature>
<dbReference type="GO" id="GO:0006357">
    <property type="term" value="P:regulation of transcription by RNA polymerase II"/>
    <property type="evidence" value="ECO:0000318"/>
    <property type="project" value="GO_Central"/>
</dbReference>
<dbReference type="InterPro" id="IPR044977">
    <property type="entry name" value="RLT1-3"/>
</dbReference>
<dbReference type="InParanoid" id="F6H9M0"/>
<feature type="compositionally biased region" description="Acidic residues" evidence="1">
    <location>
        <begin position="341"/>
        <end position="353"/>
    </location>
</feature>
<feature type="region of interest" description="Disordered" evidence="1">
    <location>
        <begin position="168"/>
        <end position="205"/>
    </location>
</feature>
<protein>
    <submittedName>
        <fullName evidence="2">Uncharacterized protein</fullName>
    </submittedName>
</protein>
<evidence type="ECO:0000256" key="1">
    <source>
        <dbReference type="SAM" id="MobiDB-lite"/>
    </source>
</evidence>
<evidence type="ECO:0000313" key="3">
    <source>
        <dbReference type="Proteomes" id="UP000009183"/>
    </source>
</evidence>
<dbReference type="Proteomes" id="UP000009183">
    <property type="component" value="Chromosome 11"/>
</dbReference>
<proteinExistence type="predicted"/>
<feature type="compositionally biased region" description="Basic and acidic residues" evidence="1">
    <location>
        <begin position="188"/>
        <end position="205"/>
    </location>
</feature>
<dbReference type="PaxDb" id="29760-VIT_11s0065g00770.t01"/>
<dbReference type="HOGENOM" id="CLU_649579_0_0_1"/>
<gene>
    <name evidence="2" type="ordered locus">VIT_11s0065g00770</name>
</gene>
<dbReference type="AlphaFoldDB" id="F6H9M0"/>
<feature type="region of interest" description="Disordered" evidence="1">
    <location>
        <begin position="111"/>
        <end position="146"/>
    </location>
</feature>
<sequence>MNPLTWTEIPCQVLVAAGFGSRKGTLRKEALDKELNSMVKYGLRLGTLKGELFSILLNQGNNGMTVPDLSRCVQISELNLADTTEELELLMYSTLSSDITLYEKISSFSYDSGSTDDDFKNSRKYSSNDDSDSDSGTFNLEKTGGGVEKDQELNVGVVVRDTVIVDNQDGTKGDACTDKSKTAGLINNEEKQETETKPEADSEATKNEHIIKVVADGVQFVYRGKEVVGNEDQAVENDAESTTENLTLESNKSPESADLSSVLNTTIKLDETNHHSDEDDKENEIEGSVTDEESKGMVLEGSEVAKHFLEELEQVSGGGSHSGAESSRDHSQRIGGQIVSDSDEEVDTDEEGDGKELFNSVALAAILKAMGRTSSDSDGPNQILFTSIEELDYASVHLGEEEDAIMPDARLSSISPTLARVPG</sequence>
<dbReference type="PANTHER" id="PTHR36968">
    <property type="entry name" value="HOMEOBOX-DDT DOMAIN PROTEIN RLT2"/>
    <property type="match status" value="1"/>
</dbReference>
<evidence type="ECO:0000313" key="2">
    <source>
        <dbReference type="EMBL" id="CCB48941.1"/>
    </source>
</evidence>
<feature type="compositionally biased region" description="Polar residues" evidence="1">
    <location>
        <begin position="242"/>
        <end position="259"/>
    </location>
</feature>
<dbReference type="GO" id="GO:0000981">
    <property type="term" value="F:DNA-binding transcription factor activity, RNA polymerase II-specific"/>
    <property type="evidence" value="ECO:0000318"/>
    <property type="project" value="GO_Central"/>
</dbReference>
<name>F6H9M0_VITVI</name>
<feature type="region of interest" description="Disordered" evidence="1">
    <location>
        <begin position="234"/>
        <end position="259"/>
    </location>
</feature>
<dbReference type="PANTHER" id="PTHR36968:SF8">
    <property type="entry name" value="HOMEOBOX-DDT DOMAIN PROTEIN RLT3 ISOFORM X1"/>
    <property type="match status" value="1"/>
</dbReference>
<dbReference type="EMBL" id="FN595502">
    <property type="protein sequence ID" value="CCB48941.1"/>
    <property type="molecule type" value="Genomic_DNA"/>
</dbReference>
<feature type="region of interest" description="Disordered" evidence="1">
    <location>
        <begin position="271"/>
        <end position="295"/>
    </location>
</feature>
<dbReference type="GO" id="GO:0005667">
    <property type="term" value="C:transcription regulator complex"/>
    <property type="evidence" value="ECO:0000318"/>
    <property type="project" value="GO_Central"/>
</dbReference>